<reference evidence="2 3" key="1">
    <citation type="journal article" date="2021" name="Sci. Rep.">
        <title>The distribution of antibiotic resistance genes in chicken gut microbiota commensals.</title>
        <authorList>
            <person name="Juricova H."/>
            <person name="Matiasovicova J."/>
            <person name="Kubasova T."/>
            <person name="Cejkova D."/>
            <person name="Rychlik I."/>
        </authorList>
    </citation>
    <scope>NUCLEOTIDE SEQUENCE [LARGE SCALE GENOMIC DNA]</scope>
    <source>
        <strain evidence="2 3">An435</strain>
    </source>
</reference>
<keyword evidence="1" id="KW-1133">Transmembrane helix</keyword>
<sequence length="306" mass="35543">MSNHNKILRISIIVIVLTAIISIISISKLRIDKQVFLKNYYEIAINEYEGTYSLDEGSLILQYISNVDDNKYVTGITFKELSDTYFFATEYNQSYGMRFYEEKNLNVNEFGRYGLHTIYVTCPELKYDDNQKEIVLTNATIEFNDGSNMDIDLGKIVLYKGSNRPVALEGISYTGSSDGTSSTTFRIKEDVKIENIESSLFGDVSEIFDFNITYTEFNSVDEIKYEKGQTIKENSIVTIKSKYNGSNDILKSYTLYNISPKIHFINEYNDEYIYRYNNMESFNVRNYDSFYNSYGIYKYLKARGEL</sequence>
<dbReference type="EMBL" id="JACJLL010000036">
    <property type="protein sequence ID" value="MBM6819186.1"/>
    <property type="molecule type" value="Genomic_DNA"/>
</dbReference>
<comment type="caution">
    <text evidence="2">The sequence shown here is derived from an EMBL/GenBank/DDBJ whole genome shotgun (WGS) entry which is preliminary data.</text>
</comment>
<gene>
    <name evidence="2" type="ORF">H6A19_07530</name>
</gene>
<organism evidence="2 3">
    <name type="scientific">Clostridium saudiense</name>
    <dbReference type="NCBI Taxonomy" id="1414720"/>
    <lineage>
        <taxon>Bacteria</taxon>
        <taxon>Bacillati</taxon>
        <taxon>Bacillota</taxon>
        <taxon>Clostridia</taxon>
        <taxon>Eubacteriales</taxon>
        <taxon>Clostridiaceae</taxon>
        <taxon>Clostridium</taxon>
    </lineage>
</organism>
<name>A0ABS2FFU0_9CLOT</name>
<evidence type="ECO:0000313" key="2">
    <source>
        <dbReference type="EMBL" id="MBM6819186.1"/>
    </source>
</evidence>
<evidence type="ECO:0000313" key="3">
    <source>
        <dbReference type="Proteomes" id="UP000767334"/>
    </source>
</evidence>
<keyword evidence="1" id="KW-0812">Transmembrane</keyword>
<keyword evidence="1" id="KW-0472">Membrane</keyword>
<accession>A0ABS2FFU0</accession>
<keyword evidence="3" id="KW-1185">Reference proteome</keyword>
<proteinExistence type="predicted"/>
<dbReference type="Proteomes" id="UP000767334">
    <property type="component" value="Unassembled WGS sequence"/>
</dbReference>
<feature type="transmembrane region" description="Helical" evidence="1">
    <location>
        <begin position="7"/>
        <end position="26"/>
    </location>
</feature>
<dbReference type="RefSeq" id="WP_204572178.1">
    <property type="nucleotide sequence ID" value="NZ_JACJLL010000036.1"/>
</dbReference>
<protein>
    <submittedName>
        <fullName evidence="2">Uncharacterized protein</fullName>
    </submittedName>
</protein>
<evidence type="ECO:0000256" key="1">
    <source>
        <dbReference type="SAM" id="Phobius"/>
    </source>
</evidence>